<sequence>MTEPHALFPYTSLASWQEIVATGQIRPTSLAAEHIDSVMPLLWLTDSTNPADTALSDPGRTQIRTPVFPEAGIRYWRMWKHLVPNVQAREQWGEPACWYQRNAVERCINRFKQWRGLAMRTDKLAIAYLAAFHLAAILIWARR</sequence>
<feature type="transmembrane region" description="Helical" evidence="1">
    <location>
        <begin position="124"/>
        <end position="141"/>
    </location>
</feature>
<gene>
    <name evidence="2" type="ORF">GCM10010394_46940</name>
</gene>
<keyword evidence="1" id="KW-1133">Transmembrane helix</keyword>
<dbReference type="Proteomes" id="UP001500668">
    <property type="component" value="Unassembled WGS sequence"/>
</dbReference>
<name>A0ABN1GHP3_9ACTN</name>
<proteinExistence type="predicted"/>
<keyword evidence="1" id="KW-0472">Membrane</keyword>
<evidence type="ECO:0008006" key="4">
    <source>
        <dbReference type="Google" id="ProtNLM"/>
    </source>
</evidence>
<reference evidence="2 3" key="1">
    <citation type="journal article" date="2019" name="Int. J. Syst. Evol. Microbiol.">
        <title>The Global Catalogue of Microorganisms (GCM) 10K type strain sequencing project: providing services to taxonomists for standard genome sequencing and annotation.</title>
        <authorList>
            <consortium name="The Broad Institute Genomics Platform"/>
            <consortium name="The Broad Institute Genome Sequencing Center for Infectious Disease"/>
            <person name="Wu L."/>
            <person name="Ma J."/>
        </authorList>
    </citation>
    <scope>NUCLEOTIDE SEQUENCE [LARGE SCALE GENOMIC DNA]</scope>
    <source>
        <strain evidence="2 3">JCM 5067</strain>
    </source>
</reference>
<keyword evidence="1" id="KW-0812">Transmembrane</keyword>
<comment type="caution">
    <text evidence="2">The sequence shown here is derived from an EMBL/GenBank/DDBJ whole genome shotgun (WGS) entry which is preliminary data.</text>
</comment>
<accession>A0ABN1GHP3</accession>
<keyword evidence="3" id="KW-1185">Reference proteome</keyword>
<dbReference type="EMBL" id="BAAACA010000034">
    <property type="protein sequence ID" value="GAA0611748.1"/>
    <property type="molecule type" value="Genomic_DNA"/>
</dbReference>
<evidence type="ECO:0000313" key="3">
    <source>
        <dbReference type="Proteomes" id="UP001500668"/>
    </source>
</evidence>
<organism evidence="2 3">
    <name type="scientific">Streptomyces crystallinus</name>
    <dbReference type="NCBI Taxonomy" id="68191"/>
    <lineage>
        <taxon>Bacteria</taxon>
        <taxon>Bacillati</taxon>
        <taxon>Actinomycetota</taxon>
        <taxon>Actinomycetes</taxon>
        <taxon>Kitasatosporales</taxon>
        <taxon>Streptomycetaceae</taxon>
        <taxon>Streptomyces</taxon>
    </lineage>
</organism>
<evidence type="ECO:0000313" key="2">
    <source>
        <dbReference type="EMBL" id="GAA0611748.1"/>
    </source>
</evidence>
<evidence type="ECO:0000256" key="1">
    <source>
        <dbReference type="SAM" id="Phobius"/>
    </source>
</evidence>
<protein>
    <recommendedName>
        <fullName evidence="4">Transposase</fullName>
    </recommendedName>
</protein>